<dbReference type="InterPro" id="IPR013087">
    <property type="entry name" value="Znf_C2H2_type"/>
</dbReference>
<feature type="domain" description="C2H2-type" evidence="14">
    <location>
        <begin position="251"/>
        <end position="278"/>
    </location>
</feature>
<evidence type="ECO:0000256" key="4">
    <source>
        <dbReference type="ARBA" id="ARBA00022723"/>
    </source>
</evidence>
<dbReference type="GO" id="GO:0005634">
    <property type="term" value="C:nucleus"/>
    <property type="evidence" value="ECO:0007669"/>
    <property type="project" value="UniProtKB-SubCell"/>
</dbReference>
<dbReference type="PROSITE" id="PS50157">
    <property type="entry name" value="ZINC_FINGER_C2H2_2"/>
    <property type="match status" value="4"/>
</dbReference>
<keyword evidence="10" id="KW-0804">Transcription</keyword>
<evidence type="ECO:0000313" key="16">
    <source>
        <dbReference type="Proteomes" id="UP000824782"/>
    </source>
</evidence>
<keyword evidence="7" id="KW-0862">Zinc</keyword>
<keyword evidence="8" id="KW-0805">Transcription regulation</keyword>
<reference evidence="15" key="1">
    <citation type="thesis" date="2020" institute="ProQuest LLC" country="789 East Eisenhower Parkway, Ann Arbor, MI, USA">
        <title>Comparative Genomics and Chromosome Evolution.</title>
        <authorList>
            <person name="Mudd A.B."/>
        </authorList>
    </citation>
    <scope>NUCLEOTIDE SEQUENCE</scope>
    <source>
        <strain evidence="15">237g6f4</strain>
        <tissue evidence="15">Blood</tissue>
    </source>
</reference>
<evidence type="ECO:0000256" key="10">
    <source>
        <dbReference type="ARBA" id="ARBA00023163"/>
    </source>
</evidence>
<evidence type="ECO:0000256" key="2">
    <source>
        <dbReference type="ARBA" id="ARBA00004123"/>
    </source>
</evidence>
<evidence type="ECO:0000256" key="6">
    <source>
        <dbReference type="ARBA" id="ARBA00022771"/>
    </source>
</evidence>
<organism evidence="15 16">
    <name type="scientific">Engystomops pustulosus</name>
    <name type="common">Tungara frog</name>
    <name type="synonym">Physalaemus pustulosus</name>
    <dbReference type="NCBI Taxonomy" id="76066"/>
    <lineage>
        <taxon>Eukaryota</taxon>
        <taxon>Metazoa</taxon>
        <taxon>Chordata</taxon>
        <taxon>Craniata</taxon>
        <taxon>Vertebrata</taxon>
        <taxon>Euteleostomi</taxon>
        <taxon>Amphibia</taxon>
        <taxon>Batrachia</taxon>
        <taxon>Anura</taxon>
        <taxon>Neobatrachia</taxon>
        <taxon>Hyloidea</taxon>
        <taxon>Leptodactylidae</taxon>
        <taxon>Leiuperinae</taxon>
        <taxon>Engystomops</taxon>
    </lineage>
</organism>
<keyword evidence="5" id="KW-0677">Repeat</keyword>
<evidence type="ECO:0000256" key="13">
    <source>
        <dbReference type="SAM" id="MobiDB-lite"/>
    </source>
</evidence>
<name>A0AAV6ZLJ2_ENGPU</name>
<dbReference type="GO" id="GO:0000978">
    <property type="term" value="F:RNA polymerase II cis-regulatory region sequence-specific DNA binding"/>
    <property type="evidence" value="ECO:0007669"/>
    <property type="project" value="TreeGrafter"/>
</dbReference>
<comment type="subcellular location">
    <subcellularLocation>
        <location evidence="2">Nucleus</location>
    </subcellularLocation>
</comment>
<evidence type="ECO:0000256" key="9">
    <source>
        <dbReference type="ARBA" id="ARBA00023125"/>
    </source>
</evidence>
<dbReference type="PROSITE" id="PS00028">
    <property type="entry name" value="ZINC_FINGER_C2H2_1"/>
    <property type="match status" value="4"/>
</dbReference>
<feature type="region of interest" description="Disordered" evidence="13">
    <location>
        <begin position="18"/>
        <end position="56"/>
    </location>
</feature>
<evidence type="ECO:0000256" key="11">
    <source>
        <dbReference type="ARBA" id="ARBA00023242"/>
    </source>
</evidence>
<dbReference type="FunFam" id="3.30.160.60:FF:000759">
    <property type="entry name" value="zinc finger protein 16"/>
    <property type="match status" value="1"/>
</dbReference>
<keyword evidence="6 12" id="KW-0863">Zinc-finger</keyword>
<protein>
    <recommendedName>
        <fullName evidence="14">C2H2-type domain-containing protein</fullName>
    </recommendedName>
</protein>
<dbReference type="PANTHER" id="PTHR23226">
    <property type="entry name" value="ZINC FINGER AND SCAN DOMAIN-CONTAINING"/>
    <property type="match status" value="1"/>
</dbReference>
<sequence>MSITSTCNQQVPTESLLEHKGCRLERTPEVNVPVESGPSEAKNFEDHHPSPSSPISEERMLWEGGNLSSSTHRLSTCIKEEAISCDDATNSYVFNPCDDAQPSDKHIKEEFVSWDGTGLPETEFYVPSEVCQESSLSLYTPVEQLYTDMGIPEYNWDLSSGNVQHSSMINFTDHSQIFSSKSRFPMNPRLSVGERAAGSADWWKSGNSTTAAPQKEQPMAKPIVSYEREKRFNKTSDFFHRPRYNPRENQSFCFICGKYFSTKPHLIRHQRIHTGEKPFSCPECGKSFNQKSILVTHQRTHTGEKPFVCNICGKRFIKSSNLVSHQRIHGGEKLFYCAECGKSFVKSSSLSAHQRTHRPRTFPYF</sequence>
<accession>A0AAV6ZLJ2</accession>
<feature type="domain" description="C2H2-type" evidence="14">
    <location>
        <begin position="279"/>
        <end position="306"/>
    </location>
</feature>
<evidence type="ECO:0000313" key="15">
    <source>
        <dbReference type="EMBL" id="KAG8550254.1"/>
    </source>
</evidence>
<feature type="domain" description="C2H2-type" evidence="14">
    <location>
        <begin position="307"/>
        <end position="334"/>
    </location>
</feature>
<evidence type="ECO:0000256" key="3">
    <source>
        <dbReference type="ARBA" id="ARBA00006991"/>
    </source>
</evidence>
<dbReference type="InterPro" id="IPR036236">
    <property type="entry name" value="Znf_C2H2_sf"/>
</dbReference>
<keyword evidence="11" id="KW-0539">Nucleus</keyword>
<dbReference type="AlphaFoldDB" id="A0AAV6ZLJ2"/>
<dbReference type="SMART" id="SM00355">
    <property type="entry name" value="ZnF_C2H2"/>
    <property type="match status" value="4"/>
</dbReference>
<comment type="function">
    <text evidence="1">May be involved in transcriptional regulation.</text>
</comment>
<evidence type="ECO:0000256" key="12">
    <source>
        <dbReference type="PROSITE-ProRule" id="PRU00042"/>
    </source>
</evidence>
<feature type="domain" description="C2H2-type" evidence="14">
    <location>
        <begin position="335"/>
        <end position="357"/>
    </location>
</feature>
<keyword evidence="16" id="KW-1185">Reference proteome</keyword>
<dbReference type="FunFam" id="3.30.160.60:FF:000966">
    <property type="entry name" value="ZFP90 zinc finger protein"/>
    <property type="match status" value="1"/>
</dbReference>
<evidence type="ECO:0000256" key="7">
    <source>
        <dbReference type="ARBA" id="ARBA00022833"/>
    </source>
</evidence>
<feature type="compositionally biased region" description="Basic and acidic residues" evidence="13">
    <location>
        <begin position="18"/>
        <end position="28"/>
    </location>
</feature>
<evidence type="ECO:0000256" key="5">
    <source>
        <dbReference type="ARBA" id="ARBA00022737"/>
    </source>
</evidence>
<comment type="caution">
    <text evidence="15">The sequence shown here is derived from an EMBL/GenBank/DDBJ whole genome shotgun (WGS) entry which is preliminary data.</text>
</comment>
<gene>
    <name evidence="15" type="ORF">GDO81_027228</name>
</gene>
<dbReference type="Proteomes" id="UP000824782">
    <property type="component" value="Unassembled WGS sequence"/>
</dbReference>
<dbReference type="FunFam" id="3.30.160.60:FF:000358">
    <property type="entry name" value="zinc finger protein 24"/>
    <property type="match status" value="1"/>
</dbReference>
<dbReference type="GO" id="GO:0008270">
    <property type="term" value="F:zinc ion binding"/>
    <property type="evidence" value="ECO:0007669"/>
    <property type="project" value="UniProtKB-KW"/>
</dbReference>
<evidence type="ECO:0000259" key="14">
    <source>
        <dbReference type="PROSITE" id="PS50157"/>
    </source>
</evidence>
<dbReference type="EMBL" id="WNYA01000068">
    <property type="protein sequence ID" value="KAG8550254.1"/>
    <property type="molecule type" value="Genomic_DNA"/>
</dbReference>
<evidence type="ECO:0000256" key="1">
    <source>
        <dbReference type="ARBA" id="ARBA00003767"/>
    </source>
</evidence>
<dbReference type="GO" id="GO:0000981">
    <property type="term" value="F:DNA-binding transcription factor activity, RNA polymerase II-specific"/>
    <property type="evidence" value="ECO:0007669"/>
    <property type="project" value="TreeGrafter"/>
</dbReference>
<keyword evidence="9" id="KW-0238">DNA-binding</keyword>
<dbReference type="PANTHER" id="PTHR23226:SF416">
    <property type="entry name" value="FI01424P"/>
    <property type="match status" value="1"/>
</dbReference>
<dbReference type="Pfam" id="PF00096">
    <property type="entry name" value="zf-C2H2"/>
    <property type="match status" value="2"/>
</dbReference>
<evidence type="ECO:0000256" key="8">
    <source>
        <dbReference type="ARBA" id="ARBA00023015"/>
    </source>
</evidence>
<dbReference type="Gene3D" id="3.30.160.60">
    <property type="entry name" value="Classic Zinc Finger"/>
    <property type="match status" value="4"/>
</dbReference>
<comment type="similarity">
    <text evidence="3">Belongs to the krueppel C2H2-type zinc-finger protein family.</text>
</comment>
<dbReference type="SUPFAM" id="SSF57667">
    <property type="entry name" value="beta-beta-alpha zinc fingers"/>
    <property type="match status" value="2"/>
</dbReference>
<dbReference type="Pfam" id="PF13465">
    <property type="entry name" value="zf-H2C2_2"/>
    <property type="match status" value="1"/>
</dbReference>
<dbReference type="FunFam" id="3.30.160.60:FF:001498">
    <property type="entry name" value="Zinc finger protein 404"/>
    <property type="match status" value="1"/>
</dbReference>
<proteinExistence type="inferred from homology"/>
<keyword evidence="4" id="KW-0479">Metal-binding</keyword>